<evidence type="ECO:0000313" key="6">
    <source>
        <dbReference type="Proteomes" id="UP000244810"/>
    </source>
</evidence>
<keyword evidence="6" id="KW-1185">Reference proteome</keyword>
<feature type="domain" description="ATP-grasp" evidence="4">
    <location>
        <begin position="485"/>
        <end position="521"/>
    </location>
</feature>
<keyword evidence="3" id="KW-0547">Nucleotide-binding</keyword>
<dbReference type="GO" id="GO:0006099">
    <property type="term" value="P:tricarboxylic acid cycle"/>
    <property type="evidence" value="ECO:0007669"/>
    <property type="project" value="UniProtKB-KW"/>
</dbReference>
<dbReference type="RefSeq" id="WP_107753880.1">
    <property type="nucleotide sequence ID" value="NZ_QBKF01000011.1"/>
</dbReference>
<dbReference type="InterPro" id="IPR003781">
    <property type="entry name" value="CoA-bd"/>
</dbReference>
<name>A0A2T7US63_9RHOB</name>
<dbReference type="Gene3D" id="3.30.1490.20">
    <property type="entry name" value="ATP-grasp fold, A domain"/>
    <property type="match status" value="1"/>
</dbReference>
<dbReference type="PANTHER" id="PTHR42793">
    <property type="entry name" value="COA BINDING DOMAIN CONTAINING PROTEIN"/>
    <property type="match status" value="1"/>
</dbReference>
<dbReference type="Gene3D" id="3.40.50.720">
    <property type="entry name" value="NAD(P)-binding Rossmann-like Domain"/>
    <property type="match status" value="1"/>
</dbReference>
<dbReference type="PANTHER" id="PTHR42793:SF4">
    <property type="entry name" value="BLL6376 PROTEIN"/>
    <property type="match status" value="1"/>
</dbReference>
<dbReference type="InterPro" id="IPR036291">
    <property type="entry name" value="NAD(P)-bd_dom_sf"/>
</dbReference>
<dbReference type="SUPFAM" id="SSF52210">
    <property type="entry name" value="Succinyl-CoA synthetase domains"/>
    <property type="match status" value="2"/>
</dbReference>
<evidence type="ECO:0000256" key="3">
    <source>
        <dbReference type="PROSITE-ProRule" id="PRU00409"/>
    </source>
</evidence>
<dbReference type="InterPro" id="IPR016102">
    <property type="entry name" value="Succinyl-CoA_synth-like"/>
</dbReference>
<dbReference type="Pfam" id="PF13607">
    <property type="entry name" value="Succ_CoA_lig"/>
    <property type="match status" value="1"/>
</dbReference>
<gene>
    <name evidence="5" type="ORF">DDE23_11545</name>
</gene>
<dbReference type="EMBL" id="QDDR01000005">
    <property type="protein sequence ID" value="PVE47466.1"/>
    <property type="molecule type" value="Genomic_DNA"/>
</dbReference>
<dbReference type="Gene3D" id="3.40.50.261">
    <property type="entry name" value="Succinyl-CoA synthetase domains"/>
    <property type="match status" value="2"/>
</dbReference>
<dbReference type="OrthoDB" id="9807426at2"/>
<dbReference type="AlphaFoldDB" id="A0A2T7US63"/>
<keyword evidence="3" id="KW-0067">ATP-binding</keyword>
<evidence type="ECO:0000256" key="2">
    <source>
        <dbReference type="ARBA" id="ARBA00060888"/>
    </source>
</evidence>
<dbReference type="InterPro" id="IPR011761">
    <property type="entry name" value="ATP-grasp"/>
</dbReference>
<dbReference type="Pfam" id="PF13549">
    <property type="entry name" value="ATP-grasp_5"/>
    <property type="match status" value="1"/>
</dbReference>
<dbReference type="SMART" id="SM00881">
    <property type="entry name" value="CoA_binding"/>
    <property type="match status" value="1"/>
</dbReference>
<sequence length="696" mass="72528">MRDAFDALFAPASVALVGASDDASRIGGRPLRYLREAGFKGRVLPVNPKRETVQGLPAYASIAALPEVPDTAILALPAAATLQAVEECAARGVRSAVIFSAGFAETGAEGEALQARLTATARAAGMRLLGPNCLGVFNPALGYYGTFSVILDREMIHPGPVGIVSQSGAYGAHIAHLARARGLGISQWITTGNEADIDVAEALNHMVRQPDTKVVMAYAEGVRDRDLFIEALETARQMHKPIVFMKTGRSAVGAAAAASHTAALAGSDRVFDAVLRQYGVHRAATTAEQIDVAYAAASGRFPAGDRVGIFTMSGGFGIQLADDLEAAGLDVAPMPEDAQKELLDLLPYASPRNPVDATAQAVSDLNVLKACVRTMMERGGYDAFTAILGTGPGSKTYADPLREALMQALAGHEGSIRALTMSAPVEAQRRYEADGFLVYEDGSALAHSLGALARFRDAFDRPASAPAPMEPLPLPQGPLSEAGAKALLKQAGIQFPAEHLAPDAEAAVQAAGALGYPVVVKICSPDIAHKTEIGGVAVNLKDAAAVRQATAEILARARAKAPGARIEGVLVAPMVPGGVEVIVGVTRDPVLGPVVMAGLGGIFVEVLKDVTFRAAPFDVPEAHRMLREIRGYALLEGVRGAEPADIDALARLLSDLSRFAAAHRDGVVGIDLNPVRVLPKGQGVIALDALIELEAP</sequence>
<dbReference type="GO" id="GO:0046872">
    <property type="term" value="F:metal ion binding"/>
    <property type="evidence" value="ECO:0007669"/>
    <property type="project" value="InterPro"/>
</dbReference>
<comment type="similarity">
    <text evidence="2">In the N-terminal section; belongs to the acetate CoA ligase alpha subunit family.</text>
</comment>
<protein>
    <submittedName>
        <fullName evidence="5">Acyl-CoA synthetase</fullName>
    </submittedName>
</protein>
<keyword evidence="1" id="KW-0816">Tricarboxylic acid cycle</keyword>
<accession>A0A2T7US63</accession>
<dbReference type="GO" id="GO:0005524">
    <property type="term" value="F:ATP binding"/>
    <property type="evidence" value="ECO:0007669"/>
    <property type="project" value="UniProtKB-UniRule"/>
</dbReference>
<comment type="caution">
    <text evidence="5">The sequence shown here is derived from an EMBL/GenBank/DDBJ whole genome shotgun (WGS) entry which is preliminary data.</text>
</comment>
<evidence type="ECO:0000313" key="5">
    <source>
        <dbReference type="EMBL" id="PVE47466.1"/>
    </source>
</evidence>
<reference evidence="5 6" key="1">
    <citation type="journal article" date="2011" name="Syst. Appl. Microbiol.">
        <title>Defluviimonas denitrificans gen. nov., sp. nov., and Pararhodobacter aggregans gen. nov., sp. nov., non-phototrophic Rhodobacteraceae from the biofilter of a marine aquaculture.</title>
        <authorList>
            <person name="Foesel B.U."/>
            <person name="Drake H.L."/>
            <person name="Schramm A."/>
        </authorList>
    </citation>
    <scope>NUCLEOTIDE SEQUENCE [LARGE SCALE GENOMIC DNA]</scope>
    <source>
        <strain evidence="5 6">D1-19</strain>
    </source>
</reference>
<dbReference type="SUPFAM" id="SSF56059">
    <property type="entry name" value="Glutathione synthetase ATP-binding domain-like"/>
    <property type="match status" value="1"/>
</dbReference>
<dbReference type="Gene3D" id="3.30.470.20">
    <property type="entry name" value="ATP-grasp fold, B domain"/>
    <property type="match status" value="1"/>
</dbReference>
<proteinExistence type="inferred from homology"/>
<dbReference type="InterPro" id="IPR013815">
    <property type="entry name" value="ATP_grasp_subdomain_1"/>
</dbReference>
<dbReference type="Proteomes" id="UP000244810">
    <property type="component" value="Unassembled WGS sequence"/>
</dbReference>
<organism evidence="5 6">
    <name type="scientific">Pararhodobacter aggregans</name>
    <dbReference type="NCBI Taxonomy" id="404875"/>
    <lineage>
        <taxon>Bacteria</taxon>
        <taxon>Pseudomonadati</taxon>
        <taxon>Pseudomonadota</taxon>
        <taxon>Alphaproteobacteria</taxon>
        <taxon>Rhodobacterales</taxon>
        <taxon>Paracoccaceae</taxon>
        <taxon>Pararhodobacter</taxon>
    </lineage>
</organism>
<dbReference type="SUPFAM" id="SSF51735">
    <property type="entry name" value="NAD(P)-binding Rossmann-fold domains"/>
    <property type="match status" value="1"/>
</dbReference>
<dbReference type="Pfam" id="PF13380">
    <property type="entry name" value="CoA_binding_2"/>
    <property type="match status" value="1"/>
</dbReference>
<dbReference type="FunFam" id="3.30.1490.20:FF:000020">
    <property type="entry name" value="Protein lysine acetyltransferase"/>
    <property type="match status" value="1"/>
</dbReference>
<evidence type="ECO:0000256" key="1">
    <source>
        <dbReference type="ARBA" id="ARBA00022532"/>
    </source>
</evidence>
<evidence type="ECO:0000259" key="4">
    <source>
        <dbReference type="PROSITE" id="PS50975"/>
    </source>
</evidence>
<dbReference type="PROSITE" id="PS50975">
    <property type="entry name" value="ATP_GRASP"/>
    <property type="match status" value="1"/>
</dbReference>
<dbReference type="InterPro" id="IPR032875">
    <property type="entry name" value="Succ_CoA_lig_flav_dom"/>
</dbReference>